<organism evidence="2">
    <name type="scientific">Nicotiana tabacum</name>
    <name type="common">Common tobacco</name>
    <dbReference type="NCBI Taxonomy" id="4097"/>
    <lineage>
        <taxon>Eukaryota</taxon>
        <taxon>Viridiplantae</taxon>
        <taxon>Streptophyta</taxon>
        <taxon>Embryophyta</taxon>
        <taxon>Tracheophyta</taxon>
        <taxon>Spermatophyta</taxon>
        <taxon>Magnoliopsida</taxon>
        <taxon>eudicotyledons</taxon>
        <taxon>Gunneridae</taxon>
        <taxon>Pentapetalae</taxon>
        <taxon>asterids</taxon>
        <taxon>lamiids</taxon>
        <taxon>Solanales</taxon>
        <taxon>Solanaceae</taxon>
        <taxon>Nicotianoideae</taxon>
        <taxon>Nicotianeae</taxon>
        <taxon>Nicotiana</taxon>
    </lineage>
</organism>
<reference evidence="2" key="1">
    <citation type="submission" date="2025-08" db="UniProtKB">
        <authorList>
            <consortium name="RefSeq"/>
        </authorList>
    </citation>
    <scope>IDENTIFICATION</scope>
</reference>
<proteinExistence type="predicted"/>
<accession>A0A1S4D705</accession>
<sequence>MRIVAKNQERSRVDERLISGLRKKIIECQDDLEKSEASLARVRAQLAKNVEGRMEFVRQLKRKYEGTIIDLKRNLTTLENEAAKQARNFKAEREPCYALMAQMEEDMQQLQNQNCHDTQVLEAWNQQIGRLLQEKGIIWERVRAIADYIIMKFHECEDMTRTTFFAVVMTFVRQIMCDLERLQGDLAHRPVARPNDVPRAPGVEALMYS</sequence>
<evidence type="ECO:0000313" key="2">
    <source>
        <dbReference type="RefSeq" id="XP_016509128.1"/>
    </source>
</evidence>
<dbReference type="RefSeq" id="XP_016509128.1">
    <property type="nucleotide sequence ID" value="XM_016653642.1"/>
</dbReference>
<protein>
    <submittedName>
        <fullName evidence="2">Uncharacterized protein isoform X2</fullName>
    </submittedName>
</protein>
<name>A0A1S4D705_TOBAC</name>
<keyword evidence="1" id="KW-0175">Coiled coil</keyword>
<dbReference type="AlphaFoldDB" id="A0A1S4D705"/>
<evidence type="ECO:0000256" key="1">
    <source>
        <dbReference type="SAM" id="Coils"/>
    </source>
</evidence>
<dbReference type="OrthoDB" id="1291298at2759"/>
<feature type="coiled-coil region" evidence="1">
    <location>
        <begin position="25"/>
        <end position="88"/>
    </location>
</feature>
<gene>
    <name evidence="2" type="primary">LOC107826642</name>
</gene>